<feature type="compositionally biased region" description="Acidic residues" evidence="2">
    <location>
        <begin position="356"/>
        <end position="383"/>
    </location>
</feature>
<accession>A0A8H3FVS0</accession>
<keyword evidence="1" id="KW-0802">TPR repeat</keyword>
<dbReference type="EMBL" id="CAJPDQ010000040">
    <property type="protein sequence ID" value="CAF9931833.1"/>
    <property type="molecule type" value="Genomic_DNA"/>
</dbReference>
<evidence type="ECO:0000313" key="4">
    <source>
        <dbReference type="Proteomes" id="UP000664169"/>
    </source>
</evidence>
<dbReference type="InterPro" id="IPR019734">
    <property type="entry name" value="TPR_rpt"/>
</dbReference>
<feature type="compositionally biased region" description="Basic residues" evidence="2">
    <location>
        <begin position="1"/>
        <end position="16"/>
    </location>
</feature>
<sequence length="383" mass="42948">MGKVQTKSKHPHRSKHRGIDGSRKAETQEPTVLLVQASQFLQLGNPEAALPLAEKAVRLCSRPSNAQYSLPSFNLLAQIEIELGDPDAAREHFKAAIDLDPNGDESEELGGGAEKFLWLAQLSEEGGRDSIRWFERGAAILEREIGGLQGKMDGEEELEEKKTKLASALCGMIEVWMTDLSLEPEAEATCEALITQALMLSEPPLPYTLQTLASIRLSQSRLEDAQSALQRSVGSWNDLPLEHSLVPDFPTRISLVRLLMEAELEELALEVVERLVGEDDQSIEAWYLGGWCLWLLGYKEGEAVYAEDQKALLMSSREWLRNCLKLYTLLDYEDDRLRDHATELVHGLDQQLGSQEIEDDEEEEDWEDDGSEESDEDHEMSGT</sequence>
<comment type="caution">
    <text evidence="3">The sequence shown here is derived from an EMBL/GenBank/DDBJ whole genome shotgun (WGS) entry which is preliminary data.</text>
</comment>
<dbReference type="PROSITE" id="PS50005">
    <property type="entry name" value="TPR"/>
    <property type="match status" value="1"/>
</dbReference>
<feature type="region of interest" description="Disordered" evidence="2">
    <location>
        <begin position="347"/>
        <end position="383"/>
    </location>
</feature>
<feature type="compositionally biased region" description="Basic and acidic residues" evidence="2">
    <location>
        <begin position="17"/>
        <end position="27"/>
    </location>
</feature>
<dbReference type="InterPro" id="IPR011990">
    <property type="entry name" value="TPR-like_helical_dom_sf"/>
</dbReference>
<keyword evidence="4" id="KW-1185">Reference proteome</keyword>
<dbReference type="OrthoDB" id="1914839at2759"/>
<dbReference type="CDD" id="cd24142">
    <property type="entry name" value="ACL4-like"/>
    <property type="match status" value="1"/>
</dbReference>
<feature type="repeat" description="TPR" evidence="1">
    <location>
        <begin position="70"/>
        <end position="103"/>
    </location>
</feature>
<dbReference type="Gene3D" id="1.25.40.10">
    <property type="entry name" value="Tetratricopeptide repeat domain"/>
    <property type="match status" value="2"/>
</dbReference>
<gene>
    <name evidence="3" type="ORF">GOMPHAMPRED_006415</name>
</gene>
<dbReference type="SMART" id="SM00028">
    <property type="entry name" value="TPR"/>
    <property type="match status" value="2"/>
</dbReference>
<feature type="region of interest" description="Disordered" evidence="2">
    <location>
        <begin position="1"/>
        <end position="27"/>
    </location>
</feature>
<evidence type="ECO:0000313" key="3">
    <source>
        <dbReference type="EMBL" id="CAF9931833.1"/>
    </source>
</evidence>
<evidence type="ECO:0000256" key="2">
    <source>
        <dbReference type="SAM" id="MobiDB-lite"/>
    </source>
</evidence>
<dbReference type="Proteomes" id="UP000664169">
    <property type="component" value="Unassembled WGS sequence"/>
</dbReference>
<organism evidence="3 4">
    <name type="scientific">Gomphillus americanus</name>
    <dbReference type="NCBI Taxonomy" id="1940652"/>
    <lineage>
        <taxon>Eukaryota</taxon>
        <taxon>Fungi</taxon>
        <taxon>Dikarya</taxon>
        <taxon>Ascomycota</taxon>
        <taxon>Pezizomycotina</taxon>
        <taxon>Lecanoromycetes</taxon>
        <taxon>OSLEUM clade</taxon>
        <taxon>Ostropomycetidae</taxon>
        <taxon>Ostropales</taxon>
        <taxon>Graphidaceae</taxon>
        <taxon>Gomphilloideae</taxon>
        <taxon>Gomphillus</taxon>
    </lineage>
</organism>
<name>A0A8H3FVS0_9LECA</name>
<reference evidence="3" key="1">
    <citation type="submission" date="2021-03" db="EMBL/GenBank/DDBJ databases">
        <authorList>
            <person name="Tagirdzhanova G."/>
        </authorList>
    </citation>
    <scope>NUCLEOTIDE SEQUENCE</scope>
</reference>
<proteinExistence type="predicted"/>
<evidence type="ECO:0000256" key="1">
    <source>
        <dbReference type="PROSITE-ProRule" id="PRU00339"/>
    </source>
</evidence>
<protein>
    <recommendedName>
        <fullName evidence="5">TPR domain protein</fullName>
    </recommendedName>
</protein>
<dbReference type="SUPFAM" id="SSF48452">
    <property type="entry name" value="TPR-like"/>
    <property type="match status" value="1"/>
</dbReference>
<dbReference type="Pfam" id="PF13424">
    <property type="entry name" value="TPR_12"/>
    <property type="match status" value="1"/>
</dbReference>
<dbReference type="AlphaFoldDB" id="A0A8H3FVS0"/>
<evidence type="ECO:0008006" key="5">
    <source>
        <dbReference type="Google" id="ProtNLM"/>
    </source>
</evidence>